<dbReference type="Proteomes" id="UP000006727">
    <property type="component" value="Chromosome 10"/>
</dbReference>
<dbReference type="GeneID" id="112287950"/>
<dbReference type="EMBL" id="ABEU02000010">
    <property type="protein sequence ID" value="PNR46138.1"/>
    <property type="molecule type" value="Genomic_DNA"/>
</dbReference>
<gene>
    <name evidence="3" type="primary">LOC112287950</name>
    <name evidence="2" type="ORF">PHYPA_013257</name>
</gene>
<dbReference type="GO" id="GO:2000762">
    <property type="term" value="P:regulation of phenylpropanoid metabolic process"/>
    <property type="evidence" value="ECO:0007669"/>
    <property type="project" value="InterPro"/>
</dbReference>
<accession>A0A2K1JX88</accession>
<reference evidence="3" key="3">
    <citation type="submission" date="2020-12" db="UniProtKB">
        <authorList>
            <consortium name="EnsemblPlants"/>
        </authorList>
    </citation>
    <scope>IDENTIFICATION</scope>
</reference>
<dbReference type="KEGG" id="ppp:112287950"/>
<evidence type="ECO:0000313" key="3">
    <source>
        <dbReference type="EnsemblPlants" id="PAC:32901088.CDS.1"/>
    </source>
</evidence>
<dbReference type="AlphaFoldDB" id="A0A2K1JX88"/>
<dbReference type="InterPro" id="IPR006652">
    <property type="entry name" value="Kelch_1"/>
</dbReference>
<dbReference type="Gramene" id="Pp3c10_1490V3.1">
    <property type="protein sequence ID" value="PAC:32901088.CDS.1"/>
    <property type="gene ID" value="Pp3c10_1490"/>
</dbReference>
<dbReference type="Gramene" id="Pp3c10_1490V3.2">
    <property type="protein sequence ID" value="PAC:32901089.CDS.1"/>
    <property type="gene ID" value="Pp3c10_1490"/>
</dbReference>
<organism evidence="2">
    <name type="scientific">Physcomitrium patens</name>
    <name type="common">Spreading-leaved earth moss</name>
    <name type="synonym">Physcomitrella patens</name>
    <dbReference type="NCBI Taxonomy" id="3218"/>
    <lineage>
        <taxon>Eukaryota</taxon>
        <taxon>Viridiplantae</taxon>
        <taxon>Streptophyta</taxon>
        <taxon>Embryophyta</taxon>
        <taxon>Bryophyta</taxon>
        <taxon>Bryophytina</taxon>
        <taxon>Bryopsida</taxon>
        <taxon>Funariidae</taxon>
        <taxon>Funariales</taxon>
        <taxon>Funariaceae</taxon>
        <taxon>Physcomitrium</taxon>
    </lineage>
</organism>
<dbReference type="PaxDb" id="3218-PP1S95_130V6.1"/>
<dbReference type="InterPro" id="IPR001810">
    <property type="entry name" value="F-box_dom"/>
</dbReference>
<dbReference type="SUPFAM" id="SSF117281">
    <property type="entry name" value="Kelch motif"/>
    <property type="match status" value="1"/>
</dbReference>
<dbReference type="FunCoup" id="A0A2K1JX88">
    <property type="interactions" value="33"/>
</dbReference>
<evidence type="ECO:0000313" key="4">
    <source>
        <dbReference type="Proteomes" id="UP000006727"/>
    </source>
</evidence>
<dbReference type="Gene3D" id="1.20.1280.50">
    <property type="match status" value="1"/>
</dbReference>
<dbReference type="InterPro" id="IPR044595">
    <property type="entry name" value="KMD1-4"/>
</dbReference>
<dbReference type="OrthoDB" id="191037at2759"/>
<evidence type="ECO:0000259" key="1">
    <source>
        <dbReference type="SMART" id="SM00256"/>
    </source>
</evidence>
<dbReference type="SUPFAM" id="SSF81383">
    <property type="entry name" value="F-box domain"/>
    <property type="match status" value="1"/>
</dbReference>
<dbReference type="Pfam" id="PF00646">
    <property type="entry name" value="F-box"/>
    <property type="match status" value="1"/>
</dbReference>
<dbReference type="RefSeq" id="XP_024387382.1">
    <property type="nucleotide sequence ID" value="XM_024531614.2"/>
</dbReference>
<keyword evidence="4" id="KW-1185">Reference proteome</keyword>
<feature type="domain" description="F-box" evidence="1">
    <location>
        <begin position="29"/>
        <end position="69"/>
    </location>
</feature>
<dbReference type="CDD" id="cd22152">
    <property type="entry name" value="F-box_AtAFR-like"/>
    <property type="match status" value="1"/>
</dbReference>
<protein>
    <recommendedName>
        <fullName evidence="1">F-box domain-containing protein</fullName>
    </recommendedName>
</protein>
<dbReference type="SMART" id="SM00256">
    <property type="entry name" value="FBOX"/>
    <property type="match status" value="1"/>
</dbReference>
<dbReference type="OMA" id="NISMPNE"/>
<name>A0A2K1JX88_PHYPA</name>
<dbReference type="PANTHER" id="PTHR46407:SF3">
    <property type="entry name" value="OS02G0208700 PROTEIN"/>
    <property type="match status" value="1"/>
</dbReference>
<dbReference type="InterPro" id="IPR015915">
    <property type="entry name" value="Kelch-typ_b-propeller"/>
</dbReference>
<evidence type="ECO:0000313" key="2">
    <source>
        <dbReference type="EMBL" id="PNR46138.1"/>
    </source>
</evidence>
<dbReference type="PANTHER" id="PTHR46407">
    <property type="entry name" value="OS02G0208700 PROTEIN"/>
    <property type="match status" value="1"/>
</dbReference>
<dbReference type="Gene3D" id="2.120.10.80">
    <property type="entry name" value="Kelch-type beta propeller"/>
    <property type="match status" value="1"/>
</dbReference>
<dbReference type="Pfam" id="PF24681">
    <property type="entry name" value="Kelch_KLHDC2_KLHL20_DRC7"/>
    <property type="match status" value="1"/>
</dbReference>
<proteinExistence type="predicted"/>
<dbReference type="InterPro" id="IPR036047">
    <property type="entry name" value="F-box-like_dom_sf"/>
</dbReference>
<dbReference type="GO" id="GO:0080037">
    <property type="term" value="P:negative regulation of cytokinin-activated signaling pathway"/>
    <property type="evidence" value="ECO:0007669"/>
    <property type="project" value="InterPro"/>
</dbReference>
<reference evidence="2 4" key="2">
    <citation type="journal article" date="2018" name="Plant J.">
        <title>The Physcomitrella patens chromosome-scale assembly reveals moss genome structure and evolution.</title>
        <authorList>
            <person name="Lang D."/>
            <person name="Ullrich K.K."/>
            <person name="Murat F."/>
            <person name="Fuchs J."/>
            <person name="Jenkins J."/>
            <person name="Haas F.B."/>
            <person name="Piednoel M."/>
            <person name="Gundlach H."/>
            <person name="Van Bel M."/>
            <person name="Meyberg R."/>
            <person name="Vives C."/>
            <person name="Morata J."/>
            <person name="Symeonidi A."/>
            <person name="Hiss M."/>
            <person name="Muchero W."/>
            <person name="Kamisugi Y."/>
            <person name="Saleh O."/>
            <person name="Blanc G."/>
            <person name="Decker E.L."/>
            <person name="van Gessel N."/>
            <person name="Grimwood J."/>
            <person name="Hayes R.D."/>
            <person name="Graham S.W."/>
            <person name="Gunter L.E."/>
            <person name="McDaniel S.F."/>
            <person name="Hoernstein S.N.W."/>
            <person name="Larsson A."/>
            <person name="Li F.W."/>
            <person name="Perroud P.F."/>
            <person name="Phillips J."/>
            <person name="Ranjan P."/>
            <person name="Rokshar D.S."/>
            <person name="Rothfels C.J."/>
            <person name="Schneider L."/>
            <person name="Shu S."/>
            <person name="Stevenson D.W."/>
            <person name="Thummler F."/>
            <person name="Tillich M."/>
            <person name="Villarreal Aguilar J.C."/>
            <person name="Widiez T."/>
            <person name="Wong G.K."/>
            <person name="Wymore A."/>
            <person name="Zhang Y."/>
            <person name="Zimmer A.D."/>
            <person name="Quatrano R.S."/>
            <person name="Mayer K.F.X."/>
            <person name="Goodstein D."/>
            <person name="Casacuberta J.M."/>
            <person name="Vandepoele K."/>
            <person name="Reski R."/>
            <person name="Cuming A.C."/>
            <person name="Tuskan G.A."/>
            <person name="Maumus F."/>
            <person name="Salse J."/>
            <person name="Schmutz J."/>
            <person name="Rensing S.A."/>
        </authorList>
    </citation>
    <scope>NUCLEOTIDE SEQUENCE [LARGE SCALE GENOMIC DNA]</scope>
    <source>
        <strain evidence="3 4">cv. Gransden 2004</strain>
    </source>
</reference>
<dbReference type="SMART" id="SM00612">
    <property type="entry name" value="Kelch"/>
    <property type="match status" value="3"/>
</dbReference>
<sequence>MAQGAGRYTTTGLNLDIEHRLDEGLVPFLPDDMALQCLLRVPVQSHSRLQNVCRKWRDLVNSRKFYEHRKKEGTTRQCVCLSQAITRDNSESQQRPMFSVSVSNDRNSWERLPPIPDFDHQSLPLFSRFAAVEGCLVVLGGWDSITMEELRSVYIFSFSSWTWRRSADMPTTRSFFSCGVVQDTILVAGGHDTDKNALRTAARYKFQEDIWEILPNMHTERDECASAVLDGNFYVISGYITSAQGEFRRDAEVYDPVLNEWKQLDNMCPADSKAVKPSSIVATAGTLFAFHHNQLIAYSPAENLWHLMDIIPKDSSGISYATCVTAIGNSIIVTGPSNTDGDTHRTLVYKLPSSMDSGNDNMCNGRWEMLPADENFLGIAQVSCVVEL</sequence>
<dbReference type="EnsemblPlants" id="Pp3c10_1490V3.1">
    <property type="protein sequence ID" value="PAC:32901088.CDS.1"/>
    <property type="gene ID" value="Pp3c10_1490"/>
</dbReference>
<dbReference type="EnsemblPlants" id="Pp3c10_1490V3.2">
    <property type="protein sequence ID" value="PAC:32901089.CDS.1"/>
    <property type="gene ID" value="Pp3c10_1490"/>
</dbReference>
<reference evidence="2 4" key="1">
    <citation type="journal article" date="2008" name="Science">
        <title>The Physcomitrella genome reveals evolutionary insights into the conquest of land by plants.</title>
        <authorList>
            <person name="Rensing S."/>
            <person name="Lang D."/>
            <person name="Zimmer A."/>
            <person name="Terry A."/>
            <person name="Salamov A."/>
            <person name="Shapiro H."/>
            <person name="Nishiyama T."/>
            <person name="Perroud P.-F."/>
            <person name="Lindquist E."/>
            <person name="Kamisugi Y."/>
            <person name="Tanahashi T."/>
            <person name="Sakakibara K."/>
            <person name="Fujita T."/>
            <person name="Oishi K."/>
            <person name="Shin-I T."/>
            <person name="Kuroki Y."/>
            <person name="Toyoda A."/>
            <person name="Suzuki Y."/>
            <person name="Hashimoto A."/>
            <person name="Yamaguchi K."/>
            <person name="Sugano A."/>
            <person name="Kohara Y."/>
            <person name="Fujiyama A."/>
            <person name="Anterola A."/>
            <person name="Aoki S."/>
            <person name="Ashton N."/>
            <person name="Barbazuk W.B."/>
            <person name="Barker E."/>
            <person name="Bennetzen J."/>
            <person name="Bezanilla M."/>
            <person name="Blankenship R."/>
            <person name="Cho S.H."/>
            <person name="Dutcher S."/>
            <person name="Estelle M."/>
            <person name="Fawcett J.A."/>
            <person name="Gundlach H."/>
            <person name="Hanada K."/>
            <person name="Heyl A."/>
            <person name="Hicks K.A."/>
            <person name="Hugh J."/>
            <person name="Lohr M."/>
            <person name="Mayer K."/>
            <person name="Melkozernov A."/>
            <person name="Murata T."/>
            <person name="Nelson D."/>
            <person name="Pils B."/>
            <person name="Prigge M."/>
            <person name="Reiss B."/>
            <person name="Renner T."/>
            <person name="Rombauts S."/>
            <person name="Rushton P."/>
            <person name="Sanderfoot A."/>
            <person name="Schween G."/>
            <person name="Shiu S.-H."/>
            <person name="Stueber K."/>
            <person name="Theodoulou F.L."/>
            <person name="Tu H."/>
            <person name="Van de Peer Y."/>
            <person name="Verrier P.J."/>
            <person name="Waters E."/>
            <person name="Wood A."/>
            <person name="Yang L."/>
            <person name="Cove D."/>
            <person name="Cuming A."/>
            <person name="Hasebe M."/>
            <person name="Lucas S."/>
            <person name="Mishler D.B."/>
            <person name="Reski R."/>
            <person name="Grigoriev I."/>
            <person name="Quatrano R.S."/>
            <person name="Boore J.L."/>
        </authorList>
    </citation>
    <scope>NUCLEOTIDE SEQUENCE [LARGE SCALE GENOMIC DNA]</scope>
    <source>
        <strain evidence="3 4">cv. Gransden 2004</strain>
    </source>
</reference>